<dbReference type="InParanoid" id="D5G9R8"/>
<dbReference type="RefSeq" id="XP_002837070.1">
    <property type="nucleotide sequence ID" value="XM_002837024.1"/>
</dbReference>
<name>D5G9R8_TUBMM</name>
<evidence type="ECO:0000313" key="1">
    <source>
        <dbReference type="EMBL" id="CAZ81261.1"/>
    </source>
</evidence>
<gene>
    <name evidence="1" type="ORF">GSTUM_00005042001</name>
</gene>
<organism evidence="1 2">
    <name type="scientific">Tuber melanosporum (strain Mel28)</name>
    <name type="common">Perigord black truffle</name>
    <dbReference type="NCBI Taxonomy" id="656061"/>
    <lineage>
        <taxon>Eukaryota</taxon>
        <taxon>Fungi</taxon>
        <taxon>Dikarya</taxon>
        <taxon>Ascomycota</taxon>
        <taxon>Pezizomycotina</taxon>
        <taxon>Pezizomycetes</taxon>
        <taxon>Pezizales</taxon>
        <taxon>Tuberaceae</taxon>
        <taxon>Tuber</taxon>
    </lineage>
</organism>
<keyword evidence="2" id="KW-1185">Reference proteome</keyword>
<accession>D5G9R8</accession>
<reference evidence="1 2" key="1">
    <citation type="journal article" date="2010" name="Nature">
        <title>Perigord black truffle genome uncovers evolutionary origins and mechanisms of symbiosis.</title>
        <authorList>
            <person name="Martin F."/>
            <person name="Kohler A."/>
            <person name="Murat C."/>
            <person name="Balestrini R."/>
            <person name="Coutinho P.M."/>
            <person name="Jaillon O."/>
            <person name="Montanini B."/>
            <person name="Morin E."/>
            <person name="Noel B."/>
            <person name="Percudani R."/>
            <person name="Porcel B."/>
            <person name="Rubini A."/>
            <person name="Amicucci A."/>
            <person name="Amselem J."/>
            <person name="Anthouard V."/>
            <person name="Arcioni S."/>
            <person name="Artiguenave F."/>
            <person name="Aury J.M."/>
            <person name="Ballario P."/>
            <person name="Bolchi A."/>
            <person name="Brenna A."/>
            <person name="Brun A."/>
            <person name="Buee M."/>
            <person name="Cantarel B."/>
            <person name="Chevalier G."/>
            <person name="Couloux A."/>
            <person name="Da Silva C."/>
            <person name="Denoeud F."/>
            <person name="Duplessis S."/>
            <person name="Ghignone S."/>
            <person name="Hilselberger B."/>
            <person name="Iotti M."/>
            <person name="Marcais B."/>
            <person name="Mello A."/>
            <person name="Miranda M."/>
            <person name="Pacioni G."/>
            <person name="Quesneville H."/>
            <person name="Riccioni C."/>
            <person name="Ruotolo R."/>
            <person name="Splivallo R."/>
            <person name="Stocchi V."/>
            <person name="Tisserant E."/>
            <person name="Viscomi A.R."/>
            <person name="Zambonelli A."/>
            <person name="Zampieri E."/>
            <person name="Henrissat B."/>
            <person name="Lebrun M.H."/>
            <person name="Paolocci F."/>
            <person name="Bonfante P."/>
            <person name="Ottonello S."/>
            <person name="Wincker P."/>
        </authorList>
    </citation>
    <scope>NUCLEOTIDE SEQUENCE [LARGE SCALE GENOMIC DNA]</scope>
    <source>
        <strain evidence="1 2">Mel28</strain>
    </source>
</reference>
<evidence type="ECO:0000313" key="2">
    <source>
        <dbReference type="Proteomes" id="UP000006911"/>
    </source>
</evidence>
<dbReference type="Proteomes" id="UP000006911">
    <property type="component" value="Unassembled WGS sequence"/>
</dbReference>
<proteinExistence type="predicted"/>
<protein>
    <submittedName>
        <fullName evidence="1">(Perigord truffle) hypothetical protein</fullName>
    </submittedName>
</protein>
<dbReference type="KEGG" id="tml:GSTUM_00005042001"/>
<sequence length="63" mass="6940">MKRHLSRMPVLNTSSHSVVCMIFPEHFTAVPCGEGGGIYSHSCNIILAKDDPHSRGMLRQGMT</sequence>
<dbReference type="AlphaFoldDB" id="D5G9R8"/>
<dbReference type="GeneID" id="9188504"/>
<dbReference type="EMBL" id="FN430064">
    <property type="protein sequence ID" value="CAZ81261.1"/>
    <property type="molecule type" value="Genomic_DNA"/>
</dbReference>
<dbReference type="HOGENOM" id="CLU_2887457_0_0_1"/>